<sequence>MTSSSADGTTVVTLEVSGMLPNHMYGAHAHTKVCGATGADAGPHFQYKQDPQQPSTNPQYANSKNEIWLDLTTDASGAGVGSTKVNWSFPANRRPNSVVLHDHHTSTAQGSAGDAGARLACVTVGF</sequence>
<dbReference type="EMBL" id="BAAAQK010000005">
    <property type="protein sequence ID" value="GAA1839258.1"/>
    <property type="molecule type" value="Genomic_DNA"/>
</dbReference>
<evidence type="ECO:0008006" key="5">
    <source>
        <dbReference type="Google" id="ProtNLM"/>
    </source>
</evidence>
<evidence type="ECO:0000313" key="4">
    <source>
        <dbReference type="Proteomes" id="UP001500449"/>
    </source>
</evidence>
<dbReference type="InterPro" id="IPR036423">
    <property type="entry name" value="SOD-like_Cu/Zn_dom_sf"/>
</dbReference>
<dbReference type="SUPFAM" id="SSF49329">
    <property type="entry name" value="Cu,Zn superoxide dismutase-like"/>
    <property type="match status" value="1"/>
</dbReference>
<reference evidence="3 4" key="1">
    <citation type="journal article" date="2019" name="Int. J. Syst. Evol. Microbiol.">
        <title>The Global Catalogue of Microorganisms (GCM) 10K type strain sequencing project: providing services to taxonomists for standard genome sequencing and annotation.</title>
        <authorList>
            <consortium name="The Broad Institute Genomics Platform"/>
            <consortium name="The Broad Institute Genome Sequencing Center for Infectious Disease"/>
            <person name="Wu L."/>
            <person name="Ma J."/>
        </authorList>
    </citation>
    <scope>NUCLEOTIDE SEQUENCE [LARGE SCALE GENOMIC DNA]</scope>
    <source>
        <strain evidence="3 4">JCM 16009</strain>
    </source>
</reference>
<evidence type="ECO:0000256" key="1">
    <source>
        <dbReference type="ARBA" id="ARBA00010457"/>
    </source>
</evidence>
<keyword evidence="4" id="KW-1185">Reference proteome</keyword>
<proteinExistence type="inferred from homology"/>
<dbReference type="Proteomes" id="UP001500449">
    <property type="component" value="Unassembled WGS sequence"/>
</dbReference>
<evidence type="ECO:0000313" key="3">
    <source>
        <dbReference type="EMBL" id="GAA1839258.1"/>
    </source>
</evidence>
<evidence type="ECO:0000256" key="2">
    <source>
        <dbReference type="SAM" id="MobiDB-lite"/>
    </source>
</evidence>
<dbReference type="Gene3D" id="2.60.40.200">
    <property type="entry name" value="Superoxide dismutase, copper/zinc binding domain"/>
    <property type="match status" value="1"/>
</dbReference>
<accession>A0ABN2MUL2</accession>
<comment type="similarity">
    <text evidence="1">Belongs to the Cu-Zn superoxide dismutase family.</text>
</comment>
<name>A0ABN2MUL2_9PSEU</name>
<comment type="caution">
    <text evidence="3">The sequence shown here is derived from an EMBL/GenBank/DDBJ whole genome shotgun (WGS) entry which is preliminary data.</text>
</comment>
<organism evidence="3 4">
    <name type="scientific">Pseudonocardia ailaonensis</name>
    <dbReference type="NCBI Taxonomy" id="367279"/>
    <lineage>
        <taxon>Bacteria</taxon>
        <taxon>Bacillati</taxon>
        <taxon>Actinomycetota</taxon>
        <taxon>Actinomycetes</taxon>
        <taxon>Pseudonocardiales</taxon>
        <taxon>Pseudonocardiaceae</taxon>
        <taxon>Pseudonocardia</taxon>
    </lineage>
</organism>
<protein>
    <recommendedName>
        <fullName evidence="5">Superoxide dismutase [Cu-Zn]</fullName>
    </recommendedName>
</protein>
<feature type="compositionally biased region" description="Polar residues" evidence="2">
    <location>
        <begin position="49"/>
        <end position="64"/>
    </location>
</feature>
<gene>
    <name evidence="3" type="ORF">GCM10009836_17900</name>
</gene>
<feature type="region of interest" description="Disordered" evidence="2">
    <location>
        <begin position="38"/>
        <end position="64"/>
    </location>
</feature>